<reference evidence="1" key="1">
    <citation type="journal article" date="2014" name="Front. Microbiol.">
        <title>High frequency of phylogenetically diverse reductive dehalogenase-homologous genes in deep subseafloor sedimentary metagenomes.</title>
        <authorList>
            <person name="Kawai M."/>
            <person name="Futagami T."/>
            <person name="Toyoda A."/>
            <person name="Takaki Y."/>
            <person name="Nishi S."/>
            <person name="Hori S."/>
            <person name="Arai W."/>
            <person name="Tsubouchi T."/>
            <person name="Morono Y."/>
            <person name="Uchiyama I."/>
            <person name="Ito T."/>
            <person name="Fujiyama A."/>
            <person name="Inagaki F."/>
            <person name="Takami H."/>
        </authorList>
    </citation>
    <scope>NUCLEOTIDE SEQUENCE</scope>
    <source>
        <strain evidence="1">Expedition CK06-06</strain>
    </source>
</reference>
<comment type="caution">
    <text evidence="1">The sequence shown here is derived from an EMBL/GenBank/DDBJ whole genome shotgun (WGS) entry which is preliminary data.</text>
</comment>
<evidence type="ECO:0000313" key="1">
    <source>
        <dbReference type="EMBL" id="GAH44077.1"/>
    </source>
</evidence>
<feature type="non-terminal residue" evidence="1">
    <location>
        <position position="1"/>
    </location>
</feature>
<proteinExistence type="predicted"/>
<gene>
    <name evidence="1" type="ORF">S03H2_21352</name>
</gene>
<accession>X1FGJ9</accession>
<sequence>TPAWGNVLERDIQIKPKDGASIKCDIEIVNEVHTDDISQSGSNEGLAIKIDSSNNAVPGIYDRPFGGTIGCWGKINVPGAIYYRFRYSDDNGASWKNITNKRIARNPLPWVATIERYPDIDGWFSISEYNTDVANYSLTALVHWNSGGKNGGYILRLELADSSKNSLPGQTSDVSIRHVRLRILSKSRLYCPGIKILLRLVICILQRGEMC</sequence>
<name>X1FGJ9_9ZZZZ</name>
<dbReference type="AlphaFoldDB" id="X1FGJ9"/>
<protein>
    <submittedName>
        <fullName evidence="1">Uncharacterized protein</fullName>
    </submittedName>
</protein>
<dbReference type="EMBL" id="BARU01011351">
    <property type="protein sequence ID" value="GAH44077.1"/>
    <property type="molecule type" value="Genomic_DNA"/>
</dbReference>
<organism evidence="1">
    <name type="scientific">marine sediment metagenome</name>
    <dbReference type="NCBI Taxonomy" id="412755"/>
    <lineage>
        <taxon>unclassified sequences</taxon>
        <taxon>metagenomes</taxon>
        <taxon>ecological metagenomes</taxon>
    </lineage>
</organism>